<proteinExistence type="predicted"/>
<evidence type="ECO:0008006" key="3">
    <source>
        <dbReference type="Google" id="ProtNLM"/>
    </source>
</evidence>
<dbReference type="SFLD" id="SFLDS00003">
    <property type="entry name" value="Haloacid_Dehalogenase"/>
    <property type="match status" value="1"/>
</dbReference>
<dbReference type="InterPro" id="IPR041492">
    <property type="entry name" value="HAD_2"/>
</dbReference>
<dbReference type="Proteomes" id="UP000229362">
    <property type="component" value="Unassembled WGS sequence"/>
</dbReference>
<dbReference type="EMBL" id="PFBZ01000002">
    <property type="protein sequence ID" value="PIT87006.1"/>
    <property type="molecule type" value="Genomic_DNA"/>
</dbReference>
<accession>A0A2M6W2H7</accession>
<dbReference type="InterPro" id="IPR006439">
    <property type="entry name" value="HAD-SF_hydro_IA"/>
</dbReference>
<organism evidence="1 2">
    <name type="scientific">Candidatus Magasanikbacteria bacterium CG10_big_fil_rev_8_21_14_0_10_43_6</name>
    <dbReference type="NCBI Taxonomy" id="1974650"/>
    <lineage>
        <taxon>Bacteria</taxon>
        <taxon>Candidatus Magasanikiibacteriota</taxon>
    </lineage>
</organism>
<dbReference type="SFLD" id="SFLDG01129">
    <property type="entry name" value="C1.5:_HAD__Beta-PGM__Phosphata"/>
    <property type="match status" value="1"/>
</dbReference>
<dbReference type="PANTHER" id="PTHR43611:SF3">
    <property type="entry name" value="FLAVIN MONONUCLEOTIDE HYDROLASE 1, CHLOROPLATIC"/>
    <property type="match status" value="1"/>
</dbReference>
<name>A0A2M6W2H7_9BACT</name>
<dbReference type="Gene3D" id="3.40.50.1000">
    <property type="entry name" value="HAD superfamily/HAD-like"/>
    <property type="match status" value="1"/>
</dbReference>
<sequence>MVKYIYFDFDGVLTTDPRGAYSTCSYLGKKIHMSTESLIPMWKHCSKELYFGNETLEKTWACFCQKVEKDLDIALVYEAFEATPKNMPMLALCNELRTVCHLGIITDNPQERMDILTEQWGLRAQFDPIITSAQAKCFKKDTHIFSLALESVGALAGESVFIDNKQENLVVPAAMGMQTYFHNQEVNDVHALRKQLCAWGIAV</sequence>
<dbReference type="InterPro" id="IPR023214">
    <property type="entry name" value="HAD_sf"/>
</dbReference>
<dbReference type="Pfam" id="PF13419">
    <property type="entry name" value="HAD_2"/>
    <property type="match status" value="1"/>
</dbReference>
<dbReference type="AlphaFoldDB" id="A0A2M6W2H7"/>
<gene>
    <name evidence="1" type="ORF">COU33_00020</name>
</gene>
<reference evidence="2" key="1">
    <citation type="submission" date="2017-09" db="EMBL/GenBank/DDBJ databases">
        <title>Depth-based differentiation of microbial function through sediment-hosted aquifers and enrichment of novel symbionts in the deep terrestrial subsurface.</title>
        <authorList>
            <person name="Probst A.J."/>
            <person name="Ladd B."/>
            <person name="Jarett J.K."/>
            <person name="Geller-Mcgrath D.E."/>
            <person name="Sieber C.M.K."/>
            <person name="Emerson J.B."/>
            <person name="Anantharaman K."/>
            <person name="Thomas B.C."/>
            <person name="Malmstrom R."/>
            <person name="Stieglmeier M."/>
            <person name="Klingl A."/>
            <person name="Woyke T."/>
            <person name="Ryan C.M."/>
            <person name="Banfield J.F."/>
        </authorList>
    </citation>
    <scope>NUCLEOTIDE SEQUENCE [LARGE SCALE GENOMIC DNA]</scope>
</reference>
<evidence type="ECO:0000313" key="1">
    <source>
        <dbReference type="EMBL" id="PIT87006.1"/>
    </source>
</evidence>
<comment type="caution">
    <text evidence="1">The sequence shown here is derived from an EMBL/GenBank/DDBJ whole genome shotgun (WGS) entry which is preliminary data.</text>
</comment>
<dbReference type="SUPFAM" id="SSF56784">
    <property type="entry name" value="HAD-like"/>
    <property type="match status" value="1"/>
</dbReference>
<evidence type="ECO:0000313" key="2">
    <source>
        <dbReference type="Proteomes" id="UP000229362"/>
    </source>
</evidence>
<protein>
    <recommendedName>
        <fullName evidence="3">Haloacid dehalogenase</fullName>
    </recommendedName>
</protein>
<dbReference type="PANTHER" id="PTHR43611">
    <property type="entry name" value="ALPHA-D-GLUCOSE 1-PHOSPHATE PHOSPHATASE"/>
    <property type="match status" value="1"/>
</dbReference>
<dbReference type="InterPro" id="IPR036412">
    <property type="entry name" value="HAD-like_sf"/>
</dbReference>
<dbReference type="PRINTS" id="PR00413">
    <property type="entry name" value="HADHALOGNASE"/>
</dbReference>